<feature type="transmembrane region" description="Helical" evidence="7">
    <location>
        <begin position="7"/>
        <end position="28"/>
    </location>
</feature>
<feature type="transmembrane region" description="Helical" evidence="7">
    <location>
        <begin position="251"/>
        <end position="275"/>
    </location>
</feature>
<feature type="transmembrane region" description="Helical" evidence="7">
    <location>
        <begin position="163"/>
        <end position="185"/>
    </location>
</feature>
<protein>
    <submittedName>
        <fullName evidence="9">MFS transporter</fullName>
    </submittedName>
</protein>
<accession>A0A143BPA6</accession>
<dbReference type="InterPro" id="IPR011701">
    <property type="entry name" value="MFS"/>
</dbReference>
<keyword evidence="2" id="KW-0813">Transport</keyword>
<dbReference type="STRING" id="1379270.GEMMAAP_18900"/>
<dbReference type="GO" id="GO:0005886">
    <property type="term" value="C:plasma membrane"/>
    <property type="evidence" value="ECO:0007669"/>
    <property type="project" value="UniProtKB-SubCell"/>
</dbReference>
<feature type="transmembrane region" description="Helical" evidence="7">
    <location>
        <begin position="218"/>
        <end position="239"/>
    </location>
</feature>
<reference evidence="9 10" key="2">
    <citation type="journal article" date="2016" name="Environ. Microbiol. Rep.">
        <title>Metagenomic evidence for the presence of phototrophic Gemmatimonadetes bacteria in diverse environments.</title>
        <authorList>
            <person name="Zeng Y."/>
            <person name="Baumbach J."/>
            <person name="Barbosa E.G."/>
            <person name="Azevedo V."/>
            <person name="Zhang C."/>
            <person name="Koblizek M."/>
        </authorList>
    </citation>
    <scope>NUCLEOTIDE SEQUENCE [LARGE SCALE GENOMIC DNA]</scope>
    <source>
        <strain evidence="9 10">AP64</strain>
    </source>
</reference>
<dbReference type="Proteomes" id="UP000076404">
    <property type="component" value="Chromosome"/>
</dbReference>
<dbReference type="OrthoDB" id="9775268at2"/>
<evidence type="ECO:0000256" key="7">
    <source>
        <dbReference type="SAM" id="Phobius"/>
    </source>
</evidence>
<feature type="domain" description="Major facilitator superfamily (MFS) profile" evidence="8">
    <location>
        <begin position="1"/>
        <end position="191"/>
    </location>
</feature>
<dbReference type="PANTHER" id="PTHR43266:SF10">
    <property type="entry name" value="BACILYSIN EXPORTER BACE-RELATED"/>
    <property type="match status" value="1"/>
</dbReference>
<keyword evidence="10" id="KW-1185">Reference proteome</keyword>
<keyword evidence="5 7" id="KW-1133">Transmembrane helix</keyword>
<evidence type="ECO:0000256" key="4">
    <source>
        <dbReference type="ARBA" id="ARBA00022692"/>
    </source>
</evidence>
<sequence>MPWKQTAAIFLTSQALSLFGTALVQYALMWHVTLTTKSGVLMTVYILAGFVPAFLVSPFAGVWADRHDRKRVLMLSDGSIAVVTLVLALVLQTGGQSLTLIMITAAVRAVGQAIQLPAVGAFLPQFVPADQLTKVNGISSTIQSVTFFTAPVLAGFLMSVWPLQWVFLLDVGTATVAIALLVLFVRVPPHERAGTTQTVSYFDDLRAGFAYVRAHKFFVSYFAYMAGLLVLVAPAAFLTPLQVTRTFGPEVWRLTAIEMVFSVGMMAGGAIIATWGGFTNRVYTMFLATGIMGTCTVLLGVMPTFWVYLVPMGVFGIGLPFYNTAAMVLVQDQSDPAMIGRVMGVFSMLQTSMMPLGMLLFGPLAEVVRIEWLLVGTGLAMLAQLAWVSRNRTLVEGGVAVLPNNVA</sequence>
<dbReference type="Pfam" id="PF07690">
    <property type="entry name" value="MFS_1"/>
    <property type="match status" value="1"/>
</dbReference>
<keyword evidence="4 7" id="KW-0812">Transmembrane</keyword>
<reference evidence="9 10" key="1">
    <citation type="journal article" date="2014" name="Proc. Natl. Acad. Sci. U.S.A.">
        <title>Functional type 2 photosynthetic reaction centers found in the rare bacterial phylum Gemmatimonadetes.</title>
        <authorList>
            <person name="Zeng Y."/>
            <person name="Feng F."/>
            <person name="Medova H."/>
            <person name="Dean J."/>
            <person name="Koblizek M."/>
        </authorList>
    </citation>
    <scope>NUCLEOTIDE SEQUENCE [LARGE SCALE GENOMIC DNA]</scope>
    <source>
        <strain evidence="9 10">AP64</strain>
    </source>
</reference>
<evidence type="ECO:0000259" key="8">
    <source>
        <dbReference type="PROSITE" id="PS50850"/>
    </source>
</evidence>
<dbReference type="EMBL" id="CP011454">
    <property type="protein sequence ID" value="AMW06291.1"/>
    <property type="molecule type" value="Genomic_DNA"/>
</dbReference>
<feature type="transmembrane region" description="Helical" evidence="7">
    <location>
        <begin position="72"/>
        <end position="91"/>
    </location>
</feature>
<dbReference type="RefSeq" id="WP_043581778.1">
    <property type="nucleotide sequence ID" value="NZ_CP011454.1"/>
</dbReference>
<evidence type="ECO:0000313" key="10">
    <source>
        <dbReference type="Proteomes" id="UP000076404"/>
    </source>
</evidence>
<keyword evidence="3" id="KW-1003">Cell membrane</keyword>
<evidence type="ECO:0000256" key="1">
    <source>
        <dbReference type="ARBA" id="ARBA00004651"/>
    </source>
</evidence>
<dbReference type="GO" id="GO:0022857">
    <property type="term" value="F:transmembrane transporter activity"/>
    <property type="evidence" value="ECO:0007669"/>
    <property type="project" value="InterPro"/>
</dbReference>
<dbReference type="KEGG" id="gph:GEMMAAP_18900"/>
<dbReference type="SUPFAM" id="SSF103473">
    <property type="entry name" value="MFS general substrate transporter"/>
    <property type="match status" value="1"/>
</dbReference>
<dbReference type="InterPro" id="IPR020846">
    <property type="entry name" value="MFS_dom"/>
</dbReference>
<evidence type="ECO:0000313" key="9">
    <source>
        <dbReference type="EMBL" id="AMW06291.1"/>
    </source>
</evidence>
<feature type="transmembrane region" description="Helical" evidence="7">
    <location>
        <begin position="135"/>
        <end position="157"/>
    </location>
</feature>
<evidence type="ECO:0000256" key="5">
    <source>
        <dbReference type="ARBA" id="ARBA00022989"/>
    </source>
</evidence>
<proteinExistence type="predicted"/>
<evidence type="ECO:0000256" key="3">
    <source>
        <dbReference type="ARBA" id="ARBA00022475"/>
    </source>
</evidence>
<dbReference type="Gene3D" id="1.20.1250.20">
    <property type="entry name" value="MFS general substrate transporter like domains"/>
    <property type="match status" value="1"/>
</dbReference>
<evidence type="ECO:0000256" key="2">
    <source>
        <dbReference type="ARBA" id="ARBA00022448"/>
    </source>
</evidence>
<dbReference type="InterPro" id="IPR036259">
    <property type="entry name" value="MFS_trans_sf"/>
</dbReference>
<dbReference type="eggNOG" id="COG2814">
    <property type="taxonomic scope" value="Bacteria"/>
</dbReference>
<feature type="transmembrane region" description="Helical" evidence="7">
    <location>
        <begin position="342"/>
        <end position="364"/>
    </location>
</feature>
<comment type="subcellular location">
    <subcellularLocation>
        <location evidence="1">Cell membrane</location>
        <topology evidence="1">Multi-pass membrane protein</topology>
    </subcellularLocation>
</comment>
<feature type="transmembrane region" description="Helical" evidence="7">
    <location>
        <begin position="370"/>
        <end position="388"/>
    </location>
</feature>
<gene>
    <name evidence="9" type="ORF">GEMMAAP_18900</name>
</gene>
<dbReference type="PANTHER" id="PTHR43266">
    <property type="entry name" value="MACROLIDE-EFFLUX PROTEIN"/>
    <property type="match status" value="1"/>
</dbReference>
<name>A0A143BPA6_9BACT</name>
<feature type="transmembrane region" description="Helical" evidence="7">
    <location>
        <begin position="97"/>
        <end position="123"/>
    </location>
</feature>
<dbReference type="PROSITE" id="PS50850">
    <property type="entry name" value="MFS"/>
    <property type="match status" value="1"/>
</dbReference>
<organism evidence="9 10">
    <name type="scientific">Gemmatimonas phototrophica</name>
    <dbReference type="NCBI Taxonomy" id="1379270"/>
    <lineage>
        <taxon>Bacteria</taxon>
        <taxon>Pseudomonadati</taxon>
        <taxon>Gemmatimonadota</taxon>
        <taxon>Gemmatimonadia</taxon>
        <taxon>Gemmatimonadales</taxon>
        <taxon>Gemmatimonadaceae</taxon>
        <taxon>Gemmatimonas</taxon>
    </lineage>
</organism>
<keyword evidence="6 7" id="KW-0472">Membrane</keyword>
<dbReference type="CDD" id="cd06173">
    <property type="entry name" value="MFS_MefA_like"/>
    <property type="match status" value="1"/>
</dbReference>
<feature type="transmembrane region" description="Helical" evidence="7">
    <location>
        <begin position="40"/>
        <end position="60"/>
    </location>
</feature>
<dbReference type="AlphaFoldDB" id="A0A143BPA6"/>
<evidence type="ECO:0000256" key="6">
    <source>
        <dbReference type="ARBA" id="ARBA00023136"/>
    </source>
</evidence>
<feature type="transmembrane region" description="Helical" evidence="7">
    <location>
        <begin position="308"/>
        <end position="330"/>
    </location>
</feature>